<feature type="transmembrane region" description="Helical" evidence="6">
    <location>
        <begin position="336"/>
        <end position="361"/>
    </location>
</feature>
<keyword evidence="4 6" id="KW-1133">Transmembrane helix</keyword>
<reference evidence="7 8" key="1">
    <citation type="submission" date="2023-02" db="EMBL/GenBank/DDBJ databases">
        <title>Dictyobacter halimunensis sp. nov., a new member of the class Ktedonobacteria from forest soil in a geothermal area.</title>
        <authorList>
            <person name="Rachmania M.K."/>
            <person name="Ningsih F."/>
            <person name="Sakai Y."/>
            <person name="Yabe S."/>
            <person name="Yokota A."/>
            <person name="Sjamsuridzal W."/>
        </authorList>
    </citation>
    <scope>NUCLEOTIDE SEQUENCE [LARGE SCALE GENOMIC DNA]</scope>
    <source>
        <strain evidence="7 8">S3.2.2.5</strain>
    </source>
</reference>
<name>A0ABQ6G116_9CHLR</name>
<dbReference type="PANTHER" id="PTHR30250:SF11">
    <property type="entry name" value="O-ANTIGEN TRANSPORTER-RELATED"/>
    <property type="match status" value="1"/>
</dbReference>
<keyword evidence="8" id="KW-1185">Reference proteome</keyword>
<evidence type="ECO:0000256" key="3">
    <source>
        <dbReference type="ARBA" id="ARBA00022692"/>
    </source>
</evidence>
<dbReference type="Proteomes" id="UP001344906">
    <property type="component" value="Unassembled WGS sequence"/>
</dbReference>
<evidence type="ECO:0000256" key="6">
    <source>
        <dbReference type="SAM" id="Phobius"/>
    </source>
</evidence>
<feature type="transmembrane region" description="Helical" evidence="6">
    <location>
        <begin position="471"/>
        <end position="489"/>
    </location>
</feature>
<dbReference type="Pfam" id="PF01943">
    <property type="entry name" value="Polysacc_synt"/>
    <property type="match status" value="1"/>
</dbReference>
<evidence type="ECO:0000256" key="1">
    <source>
        <dbReference type="ARBA" id="ARBA00004651"/>
    </source>
</evidence>
<keyword evidence="3 6" id="KW-0812">Transmembrane</keyword>
<organism evidence="7 8">
    <name type="scientific">Dictyobacter halimunensis</name>
    <dbReference type="NCBI Taxonomy" id="3026934"/>
    <lineage>
        <taxon>Bacteria</taxon>
        <taxon>Bacillati</taxon>
        <taxon>Chloroflexota</taxon>
        <taxon>Ktedonobacteria</taxon>
        <taxon>Ktedonobacterales</taxon>
        <taxon>Dictyobacteraceae</taxon>
        <taxon>Dictyobacter</taxon>
    </lineage>
</organism>
<feature type="transmembrane region" description="Helical" evidence="6">
    <location>
        <begin position="373"/>
        <end position="396"/>
    </location>
</feature>
<evidence type="ECO:0000313" key="7">
    <source>
        <dbReference type="EMBL" id="GLV60200.1"/>
    </source>
</evidence>
<comment type="subcellular location">
    <subcellularLocation>
        <location evidence="1">Cell membrane</location>
        <topology evidence="1">Multi-pass membrane protein</topology>
    </subcellularLocation>
</comment>
<feature type="transmembrane region" description="Helical" evidence="6">
    <location>
        <begin position="527"/>
        <end position="550"/>
    </location>
</feature>
<keyword evidence="2" id="KW-1003">Cell membrane</keyword>
<dbReference type="PANTHER" id="PTHR30250">
    <property type="entry name" value="PST FAMILY PREDICTED COLANIC ACID TRANSPORTER"/>
    <property type="match status" value="1"/>
</dbReference>
<feature type="transmembrane region" description="Helical" evidence="6">
    <location>
        <begin position="126"/>
        <end position="152"/>
    </location>
</feature>
<gene>
    <name evidence="7" type="ORF">KDH_70220</name>
</gene>
<feature type="transmembrane region" description="Helical" evidence="6">
    <location>
        <begin position="408"/>
        <end position="431"/>
    </location>
</feature>
<feature type="transmembrane region" description="Helical" evidence="6">
    <location>
        <begin position="94"/>
        <end position="114"/>
    </location>
</feature>
<dbReference type="EMBL" id="BSRI01000002">
    <property type="protein sequence ID" value="GLV60200.1"/>
    <property type="molecule type" value="Genomic_DNA"/>
</dbReference>
<keyword evidence="5 6" id="KW-0472">Membrane</keyword>
<feature type="transmembrane region" description="Helical" evidence="6">
    <location>
        <begin position="207"/>
        <end position="225"/>
    </location>
</feature>
<proteinExistence type="predicted"/>
<feature type="transmembrane region" description="Helical" evidence="6">
    <location>
        <begin position="164"/>
        <end position="187"/>
    </location>
</feature>
<feature type="transmembrane region" description="Helical" evidence="6">
    <location>
        <begin position="501"/>
        <end position="521"/>
    </location>
</feature>
<comment type="caution">
    <text evidence="7">The sequence shown here is derived from an EMBL/GenBank/DDBJ whole genome shotgun (WGS) entry which is preliminary data.</text>
</comment>
<feature type="transmembrane region" description="Helical" evidence="6">
    <location>
        <begin position="262"/>
        <end position="282"/>
    </location>
</feature>
<evidence type="ECO:0008006" key="9">
    <source>
        <dbReference type="Google" id="ProtNLM"/>
    </source>
</evidence>
<dbReference type="InterPro" id="IPR050833">
    <property type="entry name" value="Poly_Biosynth_Transport"/>
</dbReference>
<evidence type="ECO:0000256" key="4">
    <source>
        <dbReference type="ARBA" id="ARBA00022989"/>
    </source>
</evidence>
<protein>
    <recommendedName>
        <fullName evidence="9">Polysaccharide biosynthesis protein C-terminal domain-containing protein</fullName>
    </recommendedName>
</protein>
<accession>A0ABQ6G116</accession>
<sequence>MEWRLRGGLPRRATLLKDPTTLFIGAAPEGINDMPTAAYPVIPDLTAAGIVVDQQPTWLIPAVEDLERLRAMPGSVDAGEMRSLLLRLFLRDSGLYAIASCLSPLCALLLTPFLTRHLSAQDYGMLTLLTTTLALLGPLAQLGLGAAFVRLYHQQVSGPCERHALLTTLTLLVAAFSLCVAVLLAILAPGLSRLLLHDADGVPLLRLAALQLFLQNMTMPAFTWLRACGRAALFVVVSLFNLLLNPALTFLFVGIWQWGDVGVLLAACGGYVGVLLCSLFLFNSRVRWHISWPLARQLLIYGMSTLPASCSVWVLQLADRYFLLAFGTLAQTASYSIAYTLGNILGPLVITPFSLAWYSALHVLARQTRARELFGLVFRWYCIVLLVMAFGVSLLANDVLLLFFPPSYTLAAPIVPLIALSNVFFGLFEFFNLGIVLRGKLRFNLLLLPLAALINLGGNCLLVPAFGSMGAAASTLLAYVFLALLACMVNQHLYPISLDLALYAVGLLLGGLYYVLYQWLLPLDQPLFHWLTTASLIVCYALSLWLLSLLSGWKRK</sequence>
<evidence type="ECO:0000313" key="8">
    <source>
        <dbReference type="Proteomes" id="UP001344906"/>
    </source>
</evidence>
<feature type="transmembrane region" description="Helical" evidence="6">
    <location>
        <begin position="294"/>
        <end position="316"/>
    </location>
</feature>
<dbReference type="InterPro" id="IPR002797">
    <property type="entry name" value="Polysacc_synth"/>
</dbReference>
<feature type="transmembrane region" description="Helical" evidence="6">
    <location>
        <begin position="443"/>
        <end position="465"/>
    </location>
</feature>
<evidence type="ECO:0000256" key="5">
    <source>
        <dbReference type="ARBA" id="ARBA00023136"/>
    </source>
</evidence>
<feature type="transmembrane region" description="Helical" evidence="6">
    <location>
        <begin position="232"/>
        <end position="256"/>
    </location>
</feature>
<evidence type="ECO:0000256" key="2">
    <source>
        <dbReference type="ARBA" id="ARBA00022475"/>
    </source>
</evidence>